<dbReference type="AlphaFoldDB" id="A0A117QDZ7"/>
<dbReference type="GO" id="GO:0043565">
    <property type="term" value="F:sequence-specific DNA binding"/>
    <property type="evidence" value="ECO:0007669"/>
    <property type="project" value="InterPro"/>
</dbReference>
<organism evidence="6 7">
    <name type="scientific">Streptomyces corchorusii</name>
    <name type="common">Streptomyces chibaensis</name>
    <dbReference type="NCBI Taxonomy" id="1903"/>
    <lineage>
        <taxon>Bacteria</taxon>
        <taxon>Bacillati</taxon>
        <taxon>Actinomycetota</taxon>
        <taxon>Actinomycetes</taxon>
        <taxon>Kitasatosporales</taxon>
        <taxon>Streptomycetaceae</taxon>
        <taxon>Streptomyces</taxon>
    </lineage>
</organism>
<evidence type="ECO:0000256" key="3">
    <source>
        <dbReference type="ARBA" id="ARBA00023163"/>
    </source>
</evidence>
<keyword evidence="7" id="KW-1185">Reference proteome</keyword>
<gene>
    <name evidence="6" type="ORF">AQJ11_24525</name>
</gene>
<dbReference type="InterPro" id="IPR018060">
    <property type="entry name" value="HTH_AraC"/>
</dbReference>
<dbReference type="PRINTS" id="PR00032">
    <property type="entry name" value="HTHARAC"/>
</dbReference>
<dbReference type="PROSITE" id="PS01124">
    <property type="entry name" value="HTH_ARAC_FAMILY_2"/>
    <property type="match status" value="1"/>
</dbReference>
<feature type="domain" description="HTH araC/xylS-type" evidence="5">
    <location>
        <begin position="237"/>
        <end position="338"/>
    </location>
</feature>
<dbReference type="SUPFAM" id="SSF46689">
    <property type="entry name" value="Homeodomain-like"/>
    <property type="match status" value="1"/>
</dbReference>
<dbReference type="InterPro" id="IPR050204">
    <property type="entry name" value="AraC_XylS_family_regulators"/>
</dbReference>
<evidence type="ECO:0000256" key="1">
    <source>
        <dbReference type="ARBA" id="ARBA00023015"/>
    </source>
</evidence>
<evidence type="ECO:0000256" key="2">
    <source>
        <dbReference type="ARBA" id="ARBA00023125"/>
    </source>
</evidence>
<dbReference type="PANTHER" id="PTHR46796">
    <property type="entry name" value="HTH-TYPE TRANSCRIPTIONAL ACTIVATOR RHAS-RELATED"/>
    <property type="match status" value="1"/>
</dbReference>
<dbReference type="PANTHER" id="PTHR46796:SF6">
    <property type="entry name" value="ARAC SUBFAMILY"/>
    <property type="match status" value="1"/>
</dbReference>
<dbReference type="Pfam" id="PF14525">
    <property type="entry name" value="AraC_binding_2"/>
    <property type="match status" value="1"/>
</dbReference>
<comment type="caution">
    <text evidence="6">The sequence shown here is derived from an EMBL/GenBank/DDBJ whole genome shotgun (WGS) entry which is preliminary data.</text>
</comment>
<proteinExistence type="predicted"/>
<evidence type="ECO:0000256" key="4">
    <source>
        <dbReference type="SAM" id="MobiDB-lite"/>
    </source>
</evidence>
<feature type="region of interest" description="Disordered" evidence="4">
    <location>
        <begin position="1"/>
        <end position="21"/>
    </location>
</feature>
<evidence type="ECO:0000313" key="7">
    <source>
        <dbReference type="Proteomes" id="UP000053398"/>
    </source>
</evidence>
<evidence type="ECO:0000259" key="5">
    <source>
        <dbReference type="PROSITE" id="PS01124"/>
    </source>
</evidence>
<dbReference type="Gene3D" id="1.10.10.60">
    <property type="entry name" value="Homeodomain-like"/>
    <property type="match status" value="1"/>
</dbReference>
<dbReference type="EMBL" id="LMWP01000026">
    <property type="protein sequence ID" value="KUN23128.1"/>
    <property type="molecule type" value="Genomic_DNA"/>
</dbReference>
<protein>
    <submittedName>
        <fullName evidence="6">Transcriptional regulator</fullName>
    </submittedName>
</protein>
<keyword evidence="2" id="KW-0238">DNA-binding</keyword>
<keyword evidence="1" id="KW-0805">Transcription regulation</keyword>
<dbReference type="GO" id="GO:0003700">
    <property type="term" value="F:DNA-binding transcription factor activity"/>
    <property type="evidence" value="ECO:0007669"/>
    <property type="project" value="InterPro"/>
</dbReference>
<dbReference type="InterPro" id="IPR009057">
    <property type="entry name" value="Homeodomain-like_sf"/>
</dbReference>
<dbReference type="InterPro" id="IPR020449">
    <property type="entry name" value="Tscrpt_reg_AraC-type_HTH"/>
</dbReference>
<sequence length="350" mass="37830">MNPMPPPTGTGSAAGRPPYPDLTLASAPVPALTRAFLPAHVRATARFTAPAQVRMLGLLQVSTYRGPARSFVRSTEDTTEPHLTLGVHSSGRATLVRGDGTTACRPDDIFVCDHAVPFLLHESVDFELHLVRIPRIALTLTDRQVRALSARAPFADGPVAPLLGPLLRGLLDTLPAYPPATALRLATTVTGFVGSLAAEGPGHGQDVEDTVDVARPEGAAGAEPASGPAQEHQDLLWRVRAYVDARLWDRTLTPATIAAAQHISVRYLHKLFEGQGSTIGRWIQHRRLEEARRELARPEAWDVAVGAVAKRWGFANATHFSRSFRAAYGMSPREWRNRTRPSEDPASGDG</sequence>
<name>A0A117QDZ7_STRCK</name>
<dbReference type="InterPro" id="IPR035418">
    <property type="entry name" value="AraC-bd_2"/>
</dbReference>
<dbReference type="RefSeq" id="WP_059264394.1">
    <property type="nucleotide sequence ID" value="NZ_KQ948359.1"/>
</dbReference>
<evidence type="ECO:0000313" key="6">
    <source>
        <dbReference type="EMBL" id="KUN23128.1"/>
    </source>
</evidence>
<dbReference type="Pfam" id="PF12833">
    <property type="entry name" value="HTH_18"/>
    <property type="match status" value="1"/>
</dbReference>
<reference evidence="6 7" key="1">
    <citation type="submission" date="2015-10" db="EMBL/GenBank/DDBJ databases">
        <title>Draft genome sequence of Streptomyces corchorusii DSM 40340, type strain for the species Streptomyces corchorusii.</title>
        <authorList>
            <person name="Ruckert C."/>
            <person name="Winkler A."/>
            <person name="Kalinowski J."/>
            <person name="Kampfer P."/>
            <person name="Glaeser S."/>
        </authorList>
    </citation>
    <scope>NUCLEOTIDE SEQUENCE [LARGE SCALE GENOMIC DNA]</scope>
    <source>
        <strain evidence="6 7">DSM 40340</strain>
    </source>
</reference>
<keyword evidence="3" id="KW-0804">Transcription</keyword>
<accession>A0A117QDZ7</accession>
<dbReference type="SMART" id="SM00342">
    <property type="entry name" value="HTH_ARAC"/>
    <property type="match status" value="1"/>
</dbReference>
<dbReference type="Proteomes" id="UP000053398">
    <property type="component" value="Unassembled WGS sequence"/>
</dbReference>